<dbReference type="OrthoDB" id="2561803at2759"/>
<evidence type="ECO:0008006" key="3">
    <source>
        <dbReference type="Google" id="ProtNLM"/>
    </source>
</evidence>
<dbReference type="PANTHER" id="PTHR21310">
    <property type="entry name" value="AMINOGLYCOSIDE PHOSPHOTRANSFERASE-RELATED-RELATED"/>
    <property type="match status" value="1"/>
</dbReference>
<dbReference type="Proteomes" id="UP000289152">
    <property type="component" value="Unassembled WGS sequence"/>
</dbReference>
<gene>
    <name evidence="1" type="ORF">M231_07160</name>
</gene>
<dbReference type="SUPFAM" id="SSF56112">
    <property type="entry name" value="Protein kinase-like (PK-like)"/>
    <property type="match status" value="1"/>
</dbReference>
<reference evidence="1 2" key="1">
    <citation type="submission" date="2016-06" db="EMBL/GenBank/DDBJ databases">
        <title>Evolution of pathogenesis and genome organization in the Tremellales.</title>
        <authorList>
            <person name="Cuomo C."/>
            <person name="Litvintseva A."/>
            <person name="Heitman J."/>
            <person name="Chen Y."/>
            <person name="Sun S."/>
            <person name="Springer D."/>
            <person name="Dromer F."/>
            <person name="Young S."/>
            <person name="Zeng Q."/>
            <person name="Chapman S."/>
            <person name="Gujja S."/>
            <person name="Saif S."/>
            <person name="Birren B."/>
        </authorList>
    </citation>
    <scope>NUCLEOTIDE SEQUENCE [LARGE SCALE GENOMIC DNA]</scope>
    <source>
        <strain evidence="1 2">ATCC 28783</strain>
    </source>
</reference>
<dbReference type="InterPro" id="IPR051678">
    <property type="entry name" value="AGP_Transferase"/>
</dbReference>
<proteinExistence type="predicted"/>
<dbReference type="VEuPathDB" id="FungiDB:TREMEDRAFT_74890"/>
<dbReference type="AlphaFoldDB" id="A0A4Q1BEJ6"/>
<dbReference type="InParanoid" id="A0A4Q1BEJ6"/>
<evidence type="ECO:0000313" key="2">
    <source>
        <dbReference type="Proteomes" id="UP000289152"/>
    </source>
</evidence>
<protein>
    <recommendedName>
        <fullName evidence="3">Aminoglycoside phosphotransferase domain-containing protein</fullName>
    </recommendedName>
</protein>
<dbReference type="InterPro" id="IPR011009">
    <property type="entry name" value="Kinase-like_dom_sf"/>
</dbReference>
<keyword evidence="2" id="KW-1185">Reference proteome</keyword>
<dbReference type="PANTHER" id="PTHR21310:SF15">
    <property type="entry name" value="AMINOGLYCOSIDE PHOSPHOTRANSFERASE DOMAIN-CONTAINING PROTEIN"/>
    <property type="match status" value="1"/>
</dbReference>
<name>A0A4Q1BEJ6_TREME</name>
<comment type="caution">
    <text evidence="1">The sequence shown here is derived from an EMBL/GenBank/DDBJ whole genome shotgun (WGS) entry which is preliminary data.</text>
</comment>
<sequence length="467" mass="53130">MSPLIRLTTATRVFPYLDSNESSPEALGWADLASDASRHRPGHIATITVPKDWIEAITYLGVFNSHLPINFDDGVEWLVRFRMDYPGAPSQDIREAIVASEVETMQALKNVGVKVPGAWKGSPVPRAGNNDYPLHYFFIEKMKGRTWTGVPVPLTEGRVSKEEIQIVIDEYAQLQINLSKATFHSGIGSLLPKDHPLSLPSQSTSSNDLLSTGPLLTFSGPEAPFLFGPFKTNRDRYLAEIDLILKLTRAGYLFCYGPLDQYLKHLHARSVVEQCEELGREELDFFIKHPDTHGKQLLMIDGHIEAVLDWEWAYVTTKAEAFASPRFCWEPEMPGCELEKLSLEDELLIQAYERHERPDLADCVRKGHLYPLLNRMIGEGHDHLLANLLTNLALGVDLKDLPATREDWFTDALERFKDDPYLQDMIELDKVYREREEEWSEIANRRYLERLAQRERDAALKEGGSAE</sequence>
<accession>A0A4Q1BEJ6</accession>
<evidence type="ECO:0000313" key="1">
    <source>
        <dbReference type="EMBL" id="RXK35575.1"/>
    </source>
</evidence>
<dbReference type="EMBL" id="SDIL01000130">
    <property type="protein sequence ID" value="RXK35575.1"/>
    <property type="molecule type" value="Genomic_DNA"/>
</dbReference>
<organism evidence="1 2">
    <name type="scientific">Tremella mesenterica</name>
    <name type="common">Jelly fungus</name>
    <dbReference type="NCBI Taxonomy" id="5217"/>
    <lineage>
        <taxon>Eukaryota</taxon>
        <taxon>Fungi</taxon>
        <taxon>Dikarya</taxon>
        <taxon>Basidiomycota</taxon>
        <taxon>Agaricomycotina</taxon>
        <taxon>Tremellomycetes</taxon>
        <taxon>Tremellales</taxon>
        <taxon>Tremellaceae</taxon>
        <taxon>Tremella</taxon>
    </lineage>
</organism>
<dbReference type="STRING" id="5217.A0A4Q1BEJ6"/>